<sequence length="60" mass="7230">LATHRIKPTRLDEPMCFDIESEEDTWSESNMEEETKWFDVKSCLFFIGKLENGFTQYKFM</sequence>
<comment type="caution">
    <text evidence="1">The sequence shown here is derived from an EMBL/GenBank/DDBJ whole genome shotgun (WGS) entry which is preliminary data.</text>
</comment>
<proteinExistence type="predicted"/>
<gene>
    <name evidence="1" type="ORF">SPELUC_LOCUS11317</name>
</gene>
<reference evidence="1" key="1">
    <citation type="submission" date="2021-06" db="EMBL/GenBank/DDBJ databases">
        <authorList>
            <person name="Kallberg Y."/>
            <person name="Tangrot J."/>
            <person name="Rosling A."/>
        </authorList>
    </citation>
    <scope>NUCLEOTIDE SEQUENCE</scope>
    <source>
        <strain evidence="1">28 12/20/2015</strain>
    </source>
</reference>
<keyword evidence="2" id="KW-1185">Reference proteome</keyword>
<protein>
    <submittedName>
        <fullName evidence="1">5053_t:CDS:1</fullName>
    </submittedName>
</protein>
<feature type="non-terminal residue" evidence="1">
    <location>
        <position position="1"/>
    </location>
</feature>
<organism evidence="1 2">
    <name type="scientific">Cetraspora pellucida</name>
    <dbReference type="NCBI Taxonomy" id="1433469"/>
    <lineage>
        <taxon>Eukaryota</taxon>
        <taxon>Fungi</taxon>
        <taxon>Fungi incertae sedis</taxon>
        <taxon>Mucoromycota</taxon>
        <taxon>Glomeromycotina</taxon>
        <taxon>Glomeromycetes</taxon>
        <taxon>Diversisporales</taxon>
        <taxon>Gigasporaceae</taxon>
        <taxon>Cetraspora</taxon>
    </lineage>
</organism>
<dbReference type="EMBL" id="CAJVPW010023603">
    <property type="protein sequence ID" value="CAG8701866.1"/>
    <property type="molecule type" value="Genomic_DNA"/>
</dbReference>
<evidence type="ECO:0000313" key="2">
    <source>
        <dbReference type="Proteomes" id="UP000789366"/>
    </source>
</evidence>
<dbReference type="Proteomes" id="UP000789366">
    <property type="component" value="Unassembled WGS sequence"/>
</dbReference>
<name>A0ACA9PBM7_9GLOM</name>
<evidence type="ECO:0000313" key="1">
    <source>
        <dbReference type="EMBL" id="CAG8701866.1"/>
    </source>
</evidence>
<accession>A0ACA9PBM7</accession>